<feature type="coiled-coil region" evidence="7">
    <location>
        <begin position="48"/>
        <end position="82"/>
    </location>
</feature>
<accession>A0ABV0RW95</accession>
<keyword evidence="3" id="KW-0805">Transcription regulation</keyword>
<feature type="region of interest" description="Disordered" evidence="8">
    <location>
        <begin position="138"/>
        <end position="183"/>
    </location>
</feature>
<evidence type="ECO:0000256" key="7">
    <source>
        <dbReference type="SAM" id="Coils"/>
    </source>
</evidence>
<keyword evidence="4" id="KW-0238">DNA-binding</keyword>
<protein>
    <submittedName>
        <fullName evidence="9">Uncharacterized protein</fullName>
    </submittedName>
</protein>
<dbReference type="PANTHER" id="PTHR46164:SF2">
    <property type="entry name" value="CYCLIC AMP-DEPENDENT TRANSCRIPTION FACTOR ATF-6 BETA"/>
    <property type="match status" value="1"/>
</dbReference>
<evidence type="ECO:0000256" key="6">
    <source>
        <dbReference type="ARBA" id="ARBA00023242"/>
    </source>
</evidence>
<evidence type="ECO:0000256" key="2">
    <source>
        <dbReference type="ARBA" id="ARBA00009050"/>
    </source>
</evidence>
<dbReference type="PANTHER" id="PTHR46164">
    <property type="entry name" value="ATF6, ISOFORM C"/>
    <property type="match status" value="1"/>
</dbReference>
<evidence type="ECO:0000256" key="3">
    <source>
        <dbReference type="ARBA" id="ARBA00023015"/>
    </source>
</evidence>
<evidence type="ECO:0000256" key="5">
    <source>
        <dbReference type="ARBA" id="ARBA00023163"/>
    </source>
</evidence>
<dbReference type="InterPro" id="IPR051882">
    <property type="entry name" value="ATF_bZIP_TF"/>
</dbReference>
<keyword evidence="6" id="KW-0539">Nucleus</keyword>
<name>A0ABV0RW95_9TELE</name>
<feature type="compositionally biased region" description="Basic and acidic residues" evidence="8">
    <location>
        <begin position="150"/>
        <end position="172"/>
    </location>
</feature>
<dbReference type="EMBL" id="JAHRIN010059961">
    <property type="protein sequence ID" value="MEQ2212567.1"/>
    <property type="molecule type" value="Genomic_DNA"/>
</dbReference>
<evidence type="ECO:0000256" key="8">
    <source>
        <dbReference type="SAM" id="MobiDB-lite"/>
    </source>
</evidence>
<sequence>MESSAYLSSCIPLLTCGGILYTDPRAAPKQWWKYCLGVGTPLKKKGPSWNLEAQLREAQQENERLRKENQALRERLAVKESSDSASNKRAVCVMAVLLFMTFSFGPVRYPITDRKLSAGLQEDLVSYTGRRLLEMEQQQQQRQAVPQPLRKVEDKAEKKEARGDEQWKRGEAEGYAPESFQFR</sequence>
<gene>
    <name evidence="9" type="ORF">XENOCAPTIV_001516</name>
</gene>
<dbReference type="Proteomes" id="UP001434883">
    <property type="component" value="Unassembled WGS sequence"/>
</dbReference>
<evidence type="ECO:0000256" key="4">
    <source>
        <dbReference type="ARBA" id="ARBA00023125"/>
    </source>
</evidence>
<keyword evidence="10" id="KW-1185">Reference proteome</keyword>
<evidence type="ECO:0000313" key="9">
    <source>
        <dbReference type="EMBL" id="MEQ2212567.1"/>
    </source>
</evidence>
<evidence type="ECO:0000313" key="10">
    <source>
        <dbReference type="Proteomes" id="UP001434883"/>
    </source>
</evidence>
<reference evidence="9 10" key="1">
    <citation type="submission" date="2021-06" db="EMBL/GenBank/DDBJ databases">
        <authorList>
            <person name="Palmer J.M."/>
        </authorList>
    </citation>
    <scope>NUCLEOTIDE SEQUENCE [LARGE SCALE GENOMIC DNA]</scope>
    <source>
        <strain evidence="9 10">XC_2019</strain>
        <tissue evidence="9">Muscle</tissue>
    </source>
</reference>
<evidence type="ECO:0000256" key="1">
    <source>
        <dbReference type="ARBA" id="ARBA00004167"/>
    </source>
</evidence>
<keyword evidence="5" id="KW-0804">Transcription</keyword>
<organism evidence="9 10">
    <name type="scientific">Xenoophorus captivus</name>
    <dbReference type="NCBI Taxonomy" id="1517983"/>
    <lineage>
        <taxon>Eukaryota</taxon>
        <taxon>Metazoa</taxon>
        <taxon>Chordata</taxon>
        <taxon>Craniata</taxon>
        <taxon>Vertebrata</taxon>
        <taxon>Euteleostomi</taxon>
        <taxon>Actinopterygii</taxon>
        <taxon>Neopterygii</taxon>
        <taxon>Teleostei</taxon>
        <taxon>Neoteleostei</taxon>
        <taxon>Acanthomorphata</taxon>
        <taxon>Ovalentaria</taxon>
        <taxon>Atherinomorphae</taxon>
        <taxon>Cyprinodontiformes</taxon>
        <taxon>Goodeidae</taxon>
        <taxon>Xenoophorus</taxon>
    </lineage>
</organism>
<comment type="caution">
    <text evidence="9">The sequence shown here is derived from an EMBL/GenBank/DDBJ whole genome shotgun (WGS) entry which is preliminary data.</text>
</comment>
<proteinExistence type="inferred from homology"/>
<keyword evidence="7" id="KW-0175">Coiled coil</keyword>
<comment type="similarity">
    <text evidence="2">Belongs to the bZIP family. ATF subfamily.</text>
</comment>
<comment type="subcellular location">
    <subcellularLocation>
        <location evidence="1">Membrane</location>
        <topology evidence="1">Single-pass membrane protein</topology>
    </subcellularLocation>
</comment>